<dbReference type="Proteomes" id="UP000429607">
    <property type="component" value="Unassembled WGS sequence"/>
</dbReference>
<organism evidence="1 2">
    <name type="scientific">Phytophthora rubi</name>
    <dbReference type="NCBI Taxonomy" id="129364"/>
    <lineage>
        <taxon>Eukaryota</taxon>
        <taxon>Sar</taxon>
        <taxon>Stramenopiles</taxon>
        <taxon>Oomycota</taxon>
        <taxon>Peronosporomycetes</taxon>
        <taxon>Peronosporales</taxon>
        <taxon>Peronosporaceae</taxon>
        <taxon>Phytophthora</taxon>
    </lineage>
</organism>
<sequence length="51" mass="5937">MFTTKVSVAERVQFIRLLATNPDAATMFYDESRYFMVEQFLHEANADNSDD</sequence>
<dbReference type="AlphaFoldDB" id="A0A6A3HEP1"/>
<comment type="caution">
    <text evidence="1">The sequence shown here is derived from an EMBL/GenBank/DDBJ whole genome shotgun (WGS) entry which is preliminary data.</text>
</comment>
<name>A0A6A3HEP1_9STRA</name>
<proteinExistence type="predicted"/>
<gene>
    <name evidence="1" type="ORF">PR001_g27767</name>
</gene>
<evidence type="ECO:0000313" key="1">
    <source>
        <dbReference type="EMBL" id="KAE8968516.1"/>
    </source>
</evidence>
<evidence type="ECO:0000313" key="2">
    <source>
        <dbReference type="Proteomes" id="UP000429607"/>
    </source>
</evidence>
<protein>
    <submittedName>
        <fullName evidence="1">Uncharacterized protein</fullName>
    </submittedName>
</protein>
<reference evidence="1 2" key="1">
    <citation type="submission" date="2018-09" db="EMBL/GenBank/DDBJ databases">
        <title>Genomic investigation of the strawberry pathogen Phytophthora fragariae indicates pathogenicity is determined by transcriptional variation in three key races.</title>
        <authorList>
            <person name="Adams T.M."/>
            <person name="Armitage A.D."/>
            <person name="Sobczyk M.K."/>
            <person name="Bates H.J."/>
            <person name="Dunwell J.M."/>
            <person name="Nellist C.F."/>
            <person name="Harrison R.J."/>
        </authorList>
    </citation>
    <scope>NUCLEOTIDE SEQUENCE [LARGE SCALE GENOMIC DNA]</scope>
    <source>
        <strain evidence="1 2">SCRP249</strain>
    </source>
</reference>
<accession>A0A6A3HEP1</accession>
<dbReference type="EMBL" id="QXFV01004647">
    <property type="protein sequence ID" value="KAE8968516.1"/>
    <property type="molecule type" value="Genomic_DNA"/>
</dbReference>